<keyword evidence="2" id="KW-1185">Reference proteome</keyword>
<dbReference type="Proteomes" id="UP000266723">
    <property type="component" value="Unassembled WGS sequence"/>
</dbReference>
<evidence type="ECO:0000313" key="2">
    <source>
        <dbReference type="Proteomes" id="UP000266723"/>
    </source>
</evidence>
<comment type="caution">
    <text evidence="1">The sequence shown here is derived from an EMBL/GenBank/DDBJ whole genome shotgun (WGS) entry which is preliminary data.</text>
</comment>
<evidence type="ECO:0000313" key="1">
    <source>
        <dbReference type="EMBL" id="KAF3529468.1"/>
    </source>
</evidence>
<dbReference type="EMBL" id="QGKV02001507">
    <property type="protein sequence ID" value="KAF3529468.1"/>
    <property type="molecule type" value="Genomic_DNA"/>
</dbReference>
<gene>
    <name evidence="1" type="ORF">DY000_02037857</name>
</gene>
<name>A0ABQ7BAE0_BRACR</name>
<reference evidence="1 2" key="1">
    <citation type="journal article" date="2020" name="BMC Genomics">
        <title>Intraspecific diversification of the crop wild relative Brassica cretica Lam. using demographic model selection.</title>
        <authorList>
            <person name="Kioukis A."/>
            <person name="Michalopoulou V.A."/>
            <person name="Briers L."/>
            <person name="Pirintsos S."/>
            <person name="Studholme D.J."/>
            <person name="Pavlidis P."/>
            <person name="Sarris P.F."/>
        </authorList>
    </citation>
    <scope>NUCLEOTIDE SEQUENCE [LARGE SCALE GENOMIC DNA]</scope>
    <source>
        <strain evidence="2">cv. PFS-1207/04</strain>
    </source>
</reference>
<organism evidence="1 2">
    <name type="scientific">Brassica cretica</name>
    <name type="common">Mustard</name>
    <dbReference type="NCBI Taxonomy" id="69181"/>
    <lineage>
        <taxon>Eukaryota</taxon>
        <taxon>Viridiplantae</taxon>
        <taxon>Streptophyta</taxon>
        <taxon>Embryophyta</taxon>
        <taxon>Tracheophyta</taxon>
        <taxon>Spermatophyta</taxon>
        <taxon>Magnoliopsida</taxon>
        <taxon>eudicotyledons</taxon>
        <taxon>Gunneridae</taxon>
        <taxon>Pentapetalae</taxon>
        <taxon>rosids</taxon>
        <taxon>malvids</taxon>
        <taxon>Brassicales</taxon>
        <taxon>Brassicaceae</taxon>
        <taxon>Brassiceae</taxon>
        <taxon>Brassica</taxon>
    </lineage>
</organism>
<accession>A0ABQ7BAE0</accession>
<proteinExistence type="predicted"/>
<protein>
    <submittedName>
        <fullName evidence="1">Uncharacterized protein</fullName>
    </submittedName>
</protein>
<sequence length="101" mass="11472">MNNTKALNSERHVYIAWLLGVSAISTPLHLAKGHGEGGVCFLKPKVQLEEHRRGATWVLDWPVRLPQQDGFIDAYREIGVGQLEVNSATRKVLRRWAWTEP</sequence>